<dbReference type="Proteomes" id="UP000474777">
    <property type="component" value="Unassembled WGS sequence"/>
</dbReference>
<dbReference type="GO" id="GO:0016757">
    <property type="term" value="F:glycosyltransferase activity"/>
    <property type="evidence" value="ECO:0007669"/>
    <property type="project" value="UniProtKB-KW"/>
</dbReference>
<dbReference type="SUPFAM" id="SSF53756">
    <property type="entry name" value="UDP-Glycosyltransferase/glycogen phosphorylase"/>
    <property type="match status" value="1"/>
</dbReference>
<keyword evidence="7" id="KW-1185">Reference proteome</keyword>
<dbReference type="Gene3D" id="3.40.50.2000">
    <property type="entry name" value="Glycogen Phosphorylase B"/>
    <property type="match status" value="2"/>
</dbReference>
<reference evidence="6 7" key="1">
    <citation type="submission" date="2020-02" db="EMBL/GenBank/DDBJ databases">
        <authorList>
            <person name="Kim M.K."/>
        </authorList>
    </citation>
    <scope>NUCLEOTIDE SEQUENCE [LARGE SCALE GENOMIC DNA]</scope>
    <source>
        <strain evidence="6 7">BT327</strain>
    </source>
</reference>
<evidence type="ECO:0000313" key="6">
    <source>
        <dbReference type="EMBL" id="NEM97750.1"/>
    </source>
</evidence>
<evidence type="ECO:0000259" key="5">
    <source>
        <dbReference type="Pfam" id="PF13439"/>
    </source>
</evidence>
<dbReference type="PANTHER" id="PTHR12526:SF640">
    <property type="entry name" value="COLANIC ACID BIOSYNTHESIS GLYCOSYLTRANSFERASE WCAL-RELATED"/>
    <property type="match status" value="1"/>
</dbReference>
<sequence length="379" mass="42951">MLPLNVIVIGPSITKSKGGMATVIHSQINHRILCKPIHYKHIVSHVEGGGITKVIIFLSAVLKLLFAEKVDLVHIHVASDTSIFRKSVFVFISRLLKKPIVIHIHGADFDSYYKNANHQVKSYIKYTLSKCTKVLVLSNYWRTFFKHQFPDIDVQVLFNGVDTSKLLSAELNIYNHDSFLFLGRLCKRKGIYDLLEAIDILVNQQNQRELMFYLAGDGDLKEVQNIIQRYHLEDNVSLLGWLNEDQKLKVFSKVSTVLLPSYSEGLPIALIEAMAVGKVIISSNVGGITDLVGEANGFLIEPGDIVGLCKCINHLRMEPQLIDQISINNKIKIKEQFDLSVIAEQLHSLYYKIAGNRERHSNLIIEEEPTEEENYVNML</sequence>
<comment type="similarity">
    <text evidence="1">Belongs to the glycosyltransferase group 1 family. Glycosyltransferase 4 subfamily.</text>
</comment>
<dbReference type="PANTHER" id="PTHR12526">
    <property type="entry name" value="GLYCOSYLTRANSFERASE"/>
    <property type="match status" value="1"/>
</dbReference>
<dbReference type="InterPro" id="IPR028098">
    <property type="entry name" value="Glyco_trans_4-like_N"/>
</dbReference>
<organism evidence="6 7">
    <name type="scientific">Pontibacter burrus</name>
    <dbReference type="NCBI Taxonomy" id="2704466"/>
    <lineage>
        <taxon>Bacteria</taxon>
        <taxon>Pseudomonadati</taxon>
        <taxon>Bacteroidota</taxon>
        <taxon>Cytophagia</taxon>
        <taxon>Cytophagales</taxon>
        <taxon>Hymenobacteraceae</taxon>
        <taxon>Pontibacter</taxon>
    </lineage>
</organism>
<dbReference type="CDD" id="cd03801">
    <property type="entry name" value="GT4_PimA-like"/>
    <property type="match status" value="1"/>
</dbReference>
<evidence type="ECO:0000256" key="3">
    <source>
        <dbReference type="ARBA" id="ARBA00022679"/>
    </source>
</evidence>
<feature type="domain" description="Glycosyl transferase family 1" evidence="4">
    <location>
        <begin position="178"/>
        <end position="320"/>
    </location>
</feature>
<proteinExistence type="inferred from homology"/>
<accession>A0A6B3LVY4</accession>
<evidence type="ECO:0000259" key="4">
    <source>
        <dbReference type="Pfam" id="PF00534"/>
    </source>
</evidence>
<gene>
    <name evidence="6" type="ORF">GXP69_08595</name>
</gene>
<evidence type="ECO:0000256" key="1">
    <source>
        <dbReference type="ARBA" id="ARBA00009481"/>
    </source>
</evidence>
<dbReference type="InterPro" id="IPR001296">
    <property type="entry name" value="Glyco_trans_1"/>
</dbReference>
<keyword evidence="2" id="KW-0328">Glycosyltransferase</keyword>
<dbReference type="EMBL" id="JAAGWD010000003">
    <property type="protein sequence ID" value="NEM97750.1"/>
    <property type="molecule type" value="Genomic_DNA"/>
</dbReference>
<comment type="caution">
    <text evidence="6">The sequence shown here is derived from an EMBL/GenBank/DDBJ whole genome shotgun (WGS) entry which is preliminary data.</text>
</comment>
<dbReference type="Pfam" id="PF00534">
    <property type="entry name" value="Glycos_transf_1"/>
    <property type="match status" value="1"/>
</dbReference>
<dbReference type="RefSeq" id="WP_163914398.1">
    <property type="nucleotide sequence ID" value="NZ_JAAGWD010000003.1"/>
</dbReference>
<feature type="domain" description="Glycosyltransferase subfamily 4-like N-terminal" evidence="5">
    <location>
        <begin position="37"/>
        <end position="164"/>
    </location>
</feature>
<keyword evidence="3 6" id="KW-0808">Transferase</keyword>
<name>A0A6B3LVY4_9BACT</name>
<evidence type="ECO:0000256" key="2">
    <source>
        <dbReference type="ARBA" id="ARBA00022676"/>
    </source>
</evidence>
<dbReference type="AlphaFoldDB" id="A0A6B3LVY4"/>
<evidence type="ECO:0000313" key="7">
    <source>
        <dbReference type="Proteomes" id="UP000474777"/>
    </source>
</evidence>
<protein>
    <submittedName>
        <fullName evidence="6">Glycosyltransferase family 4 protein</fullName>
    </submittedName>
</protein>
<dbReference type="Pfam" id="PF13439">
    <property type="entry name" value="Glyco_transf_4"/>
    <property type="match status" value="1"/>
</dbReference>